<keyword evidence="2" id="KW-1185">Reference proteome</keyword>
<evidence type="ECO:0000313" key="1">
    <source>
        <dbReference type="EMBL" id="APE37663.1"/>
    </source>
</evidence>
<dbReference type="Proteomes" id="UP000183810">
    <property type="component" value="Chromosome"/>
</dbReference>
<reference evidence="1" key="1">
    <citation type="submission" date="2016-11" db="EMBL/GenBank/DDBJ databases">
        <authorList>
            <person name="Jaros S."/>
            <person name="Januszkiewicz K."/>
            <person name="Wedrychowicz H."/>
        </authorList>
    </citation>
    <scope>NUCLEOTIDE SEQUENCE [LARGE SCALE GENOMIC DNA]</scope>
    <source>
        <strain evidence="1">Y48</strain>
    </source>
</reference>
<sequence>MELYVACARDRRGMRPYIARSQDGGLTFTHWHEVPETQLDLLAAFVPDKIVSAQSGSIHYSTTESIRWQSAVSDWNPKAIKWIAGLPGAVTNSFGVVVMTENYNFESLRPASPLQSTALISHDSGETWRRIDFATPAADK</sequence>
<gene>
    <name evidence="1" type="ORF">BOX37_31200</name>
</gene>
<accession>A0A1J0W0E9</accession>
<evidence type="ECO:0008006" key="3">
    <source>
        <dbReference type="Google" id="ProtNLM"/>
    </source>
</evidence>
<dbReference type="EMBL" id="CP018082">
    <property type="protein sequence ID" value="APE37663.1"/>
    <property type="molecule type" value="Genomic_DNA"/>
</dbReference>
<evidence type="ECO:0000313" key="2">
    <source>
        <dbReference type="Proteomes" id="UP000183810"/>
    </source>
</evidence>
<dbReference type="KEGG" id="nsl:BOX37_31200"/>
<name>A0A1J0W0E9_9NOCA</name>
<protein>
    <recommendedName>
        <fullName evidence="3">Sialidase domain-containing protein</fullName>
    </recommendedName>
</protein>
<organism evidence="1 2">
    <name type="scientific">Nocardia mangyaensis</name>
    <dbReference type="NCBI Taxonomy" id="2213200"/>
    <lineage>
        <taxon>Bacteria</taxon>
        <taxon>Bacillati</taxon>
        <taxon>Actinomycetota</taxon>
        <taxon>Actinomycetes</taxon>
        <taxon>Mycobacteriales</taxon>
        <taxon>Nocardiaceae</taxon>
        <taxon>Nocardia</taxon>
    </lineage>
</organism>
<proteinExistence type="predicted"/>
<dbReference type="AlphaFoldDB" id="A0A1J0W0E9"/>
<dbReference type="SUPFAM" id="SSF110296">
    <property type="entry name" value="Oligoxyloglucan reducing end-specific cellobiohydrolase"/>
    <property type="match status" value="1"/>
</dbReference>